<dbReference type="PANTHER" id="PTHR47636">
    <property type="entry name" value="TRANSCRIPTIONAL REGULATORY PROTEIN RCO1"/>
    <property type="match status" value="1"/>
</dbReference>
<dbReference type="AlphaFoldDB" id="A0AAD6CKF9"/>
<dbReference type="InterPro" id="IPR001965">
    <property type="entry name" value="Znf_PHD"/>
</dbReference>
<keyword evidence="1" id="KW-0479">Metal-binding</keyword>
<comment type="caution">
    <text evidence="7">The sequence shown here is derived from an EMBL/GenBank/DDBJ whole genome shotgun (WGS) entry which is preliminary data.</text>
</comment>
<name>A0AAD6CKF9_9EURO</name>
<feature type="region of interest" description="Disordered" evidence="5">
    <location>
        <begin position="428"/>
        <end position="582"/>
    </location>
</feature>
<dbReference type="PROSITE" id="PS00202">
    <property type="entry name" value="RUBREDOXIN"/>
    <property type="match status" value="1"/>
</dbReference>
<feature type="compositionally biased region" description="Basic and acidic residues" evidence="5">
    <location>
        <begin position="965"/>
        <end position="974"/>
    </location>
</feature>
<feature type="region of interest" description="Disordered" evidence="5">
    <location>
        <begin position="1"/>
        <end position="130"/>
    </location>
</feature>
<evidence type="ECO:0000313" key="8">
    <source>
        <dbReference type="Proteomes" id="UP001220324"/>
    </source>
</evidence>
<proteinExistence type="predicted"/>
<evidence type="ECO:0000313" key="7">
    <source>
        <dbReference type="EMBL" id="KAJ5525208.1"/>
    </source>
</evidence>
<evidence type="ECO:0000259" key="6">
    <source>
        <dbReference type="PROSITE" id="PS50016"/>
    </source>
</evidence>
<feature type="compositionally biased region" description="Low complexity" evidence="5">
    <location>
        <begin position="942"/>
        <end position="955"/>
    </location>
</feature>
<keyword evidence="2 4" id="KW-0863">Zinc-finger</keyword>
<sequence length="980" mass="108662">MGYLTRSSRRANSQSAKPATQRKLSVPKPRPKRAYSAHTGNAPISEPKKSSETVWEDPPVARARPTEADADSTSTEKNPIYIMKPIGQYPSPAEYKSVGLKPPPKHVRKVTKWVGDTDEEEEDLMTTDTPITPTAEEAMLSDSSCIDKQGDRFTGGVNPVALKSSIEKMVRRDMGVTVNGEVNGDDPDKTNLATPVSEAFDLHLLPPSTAHPSLSPAETPVQTPADEVLTDSILTVPDTLLSAPDPDTPLHQTQSPPATAVADAGMASEADKSTTGRNFIDVLNHIPQPASDVYDVPQLKKILENAISHSKVIGDDDVALSLTYFWSEVKSDEFKLALIHNIGREKKDHRLELALRTILSHSVQEADLWYKEFSAKCAQVELRPEYESDSSSSLSSAKSVAAEPGKPSFKVSDIYRDTSGPKLEELFVNGKTNTAPYKRPKKPVRVNENSFKRRHEWETDPAMSEKMRNKRARFAKEANVEEISVKPSSIRPELPDSEIQPDEPDKDVDAPPVPDLSPRSKRAEERKERQKKQDHDKGKAPASKKQKKTSTTKSPSVPANNRSRSLSNASTKRPALKNWRQNWMARFRPDSKDNDAENIDNCAWCGGGGKLLCCDTCENAFHFKCVKTANKNSLKDEWFCPNCDAQHEFTFAILAADTLEKSDYCPPTEIKEYFAGVGEVVQYDLGDSEDEDANGPGDSSPCKKQRFFQTVPHIPRLTKPAKPGTLTPAYNDPSLLKLMENGHVILCNKCGKSTDNVRPIIKCDYCPCRFHMDCLDPPRAIPPNPVVGWMCPNHVTPEDLLAIKIVDGNVQERRVRRPRNLLLVDAEPNTSYDRDSTFDDDWRADRLRFPPGDMIMDFVSAVKEDRKNTNKEVAERLARRMVAVTTLAVKDLARNGGNASEEWMQNFESLCESEAQHVRAGDSRDREISAADALLDMLHGGQQQSTPLSSSQPEQPADETPATVEAEKDTKESPTTKPAA</sequence>
<feature type="domain" description="PHD-type" evidence="6">
    <location>
        <begin position="599"/>
        <end position="646"/>
    </location>
</feature>
<dbReference type="InterPro" id="IPR018527">
    <property type="entry name" value="Rubredoxin_Fe_BS"/>
</dbReference>
<dbReference type="InterPro" id="IPR011011">
    <property type="entry name" value="Znf_FYVE_PHD"/>
</dbReference>
<keyword evidence="8" id="KW-1185">Reference proteome</keyword>
<dbReference type="PROSITE" id="PS50016">
    <property type="entry name" value="ZF_PHD_2"/>
    <property type="match status" value="2"/>
</dbReference>
<feature type="region of interest" description="Disordered" evidence="5">
    <location>
        <begin position="936"/>
        <end position="980"/>
    </location>
</feature>
<dbReference type="InterPro" id="IPR019786">
    <property type="entry name" value="Zinc_finger_PHD-type_CS"/>
</dbReference>
<gene>
    <name evidence="7" type="ORF">N7494_011858</name>
</gene>
<evidence type="ECO:0000256" key="1">
    <source>
        <dbReference type="ARBA" id="ARBA00022723"/>
    </source>
</evidence>
<dbReference type="Gene3D" id="3.30.40.10">
    <property type="entry name" value="Zinc/RING finger domain, C3HC4 (zinc finger)"/>
    <property type="match status" value="2"/>
</dbReference>
<dbReference type="Pfam" id="PF00628">
    <property type="entry name" value="PHD"/>
    <property type="match status" value="2"/>
</dbReference>
<feature type="compositionally biased region" description="Acidic residues" evidence="5">
    <location>
        <begin position="116"/>
        <end position="125"/>
    </location>
</feature>
<evidence type="ECO:0000256" key="3">
    <source>
        <dbReference type="ARBA" id="ARBA00022833"/>
    </source>
</evidence>
<feature type="compositionally biased region" description="Basic and acidic residues" evidence="5">
    <location>
        <begin position="455"/>
        <end position="467"/>
    </location>
</feature>
<protein>
    <recommendedName>
        <fullName evidence="6">PHD-type domain-containing protein</fullName>
    </recommendedName>
</protein>
<dbReference type="SUPFAM" id="SSF57903">
    <property type="entry name" value="FYVE/PHD zinc finger"/>
    <property type="match status" value="2"/>
</dbReference>
<dbReference type="InterPro" id="IPR013083">
    <property type="entry name" value="Znf_RING/FYVE/PHD"/>
</dbReference>
<dbReference type="SMART" id="SM00249">
    <property type="entry name" value="PHD"/>
    <property type="match status" value="2"/>
</dbReference>
<feature type="compositionally biased region" description="Basic and acidic residues" evidence="5">
    <location>
        <begin position="521"/>
        <end position="539"/>
    </location>
</feature>
<dbReference type="CDD" id="cd15534">
    <property type="entry name" value="PHD2_PHF12_Rco1"/>
    <property type="match status" value="1"/>
</dbReference>
<accession>A0AAD6CKF9</accession>
<dbReference type="PROSITE" id="PS01359">
    <property type="entry name" value="ZF_PHD_1"/>
    <property type="match status" value="1"/>
</dbReference>
<evidence type="ECO:0000256" key="2">
    <source>
        <dbReference type="ARBA" id="ARBA00022771"/>
    </source>
</evidence>
<keyword evidence="3" id="KW-0862">Zinc</keyword>
<dbReference type="GO" id="GO:0006357">
    <property type="term" value="P:regulation of transcription by RNA polymerase II"/>
    <property type="evidence" value="ECO:0007669"/>
    <property type="project" value="TreeGrafter"/>
</dbReference>
<dbReference type="InterPro" id="IPR019787">
    <property type="entry name" value="Znf_PHD-finger"/>
</dbReference>
<reference evidence="7 8" key="1">
    <citation type="journal article" date="2023" name="IMA Fungus">
        <title>Comparative genomic study of the Penicillium genus elucidates a diverse pangenome and 15 lateral gene transfer events.</title>
        <authorList>
            <person name="Petersen C."/>
            <person name="Sorensen T."/>
            <person name="Nielsen M.R."/>
            <person name="Sondergaard T.E."/>
            <person name="Sorensen J.L."/>
            <person name="Fitzpatrick D.A."/>
            <person name="Frisvad J.C."/>
            <person name="Nielsen K.L."/>
        </authorList>
    </citation>
    <scope>NUCLEOTIDE SEQUENCE [LARGE SCALE GENOMIC DNA]</scope>
    <source>
        <strain evidence="7 8">IBT 35679</strain>
    </source>
</reference>
<evidence type="ECO:0000256" key="4">
    <source>
        <dbReference type="PROSITE-ProRule" id="PRU00146"/>
    </source>
</evidence>
<feature type="compositionally biased region" description="Low complexity" evidence="5">
    <location>
        <begin position="551"/>
        <end position="570"/>
    </location>
</feature>
<feature type="compositionally biased region" description="Acidic residues" evidence="5">
    <location>
        <begin position="495"/>
        <end position="506"/>
    </location>
</feature>
<dbReference type="EMBL" id="JAQIZZ010000008">
    <property type="protein sequence ID" value="KAJ5525208.1"/>
    <property type="molecule type" value="Genomic_DNA"/>
</dbReference>
<organism evidence="7 8">
    <name type="scientific">Penicillium frequentans</name>
    <dbReference type="NCBI Taxonomy" id="3151616"/>
    <lineage>
        <taxon>Eukaryota</taxon>
        <taxon>Fungi</taxon>
        <taxon>Dikarya</taxon>
        <taxon>Ascomycota</taxon>
        <taxon>Pezizomycotina</taxon>
        <taxon>Eurotiomycetes</taxon>
        <taxon>Eurotiomycetidae</taxon>
        <taxon>Eurotiales</taxon>
        <taxon>Aspergillaceae</taxon>
        <taxon>Penicillium</taxon>
    </lineage>
</organism>
<feature type="domain" description="PHD-type" evidence="6">
    <location>
        <begin position="744"/>
        <end position="797"/>
    </location>
</feature>
<dbReference type="Proteomes" id="UP001220324">
    <property type="component" value="Unassembled WGS sequence"/>
</dbReference>
<dbReference type="InterPro" id="IPR052819">
    <property type="entry name" value="Chromatin_regulatory_protein"/>
</dbReference>
<dbReference type="PANTHER" id="PTHR47636:SF1">
    <property type="entry name" value="TRANSCRIPTIONAL REGULATORY PROTEIN RCO1"/>
    <property type="match status" value="1"/>
</dbReference>
<dbReference type="GO" id="GO:0008270">
    <property type="term" value="F:zinc ion binding"/>
    <property type="evidence" value="ECO:0007669"/>
    <property type="project" value="UniProtKB-KW"/>
</dbReference>
<dbReference type="GO" id="GO:0032221">
    <property type="term" value="C:Rpd3S complex"/>
    <property type="evidence" value="ECO:0007669"/>
    <property type="project" value="TreeGrafter"/>
</dbReference>
<evidence type="ECO:0000256" key="5">
    <source>
        <dbReference type="SAM" id="MobiDB-lite"/>
    </source>
</evidence>